<proteinExistence type="predicted"/>
<evidence type="ECO:0000313" key="3">
    <source>
        <dbReference type="Proteomes" id="UP000470520"/>
    </source>
</evidence>
<dbReference type="InterPro" id="IPR025161">
    <property type="entry name" value="IS402-like_dom"/>
</dbReference>
<reference evidence="2 3" key="1">
    <citation type="submission" date="2020-01" db="EMBL/GenBank/DDBJ databases">
        <title>Insect and environment-associated Actinomycetes.</title>
        <authorList>
            <person name="Currrie C."/>
            <person name="Chevrette M."/>
            <person name="Carlson C."/>
            <person name="Stubbendieck R."/>
            <person name="Wendt-Pienkowski E."/>
        </authorList>
    </citation>
    <scope>NUCLEOTIDE SEQUENCE [LARGE SCALE GENOMIC DNA]</scope>
    <source>
        <strain evidence="2 3">SID7754</strain>
    </source>
</reference>
<dbReference type="Proteomes" id="UP000470520">
    <property type="component" value="Unassembled WGS sequence"/>
</dbReference>
<dbReference type="RefSeq" id="WP_164186949.1">
    <property type="nucleotide sequence ID" value="NZ_JAAGMR010000052.1"/>
</dbReference>
<organism evidence="2 3">
    <name type="scientific">Streptomyces bauhiniae</name>
    <dbReference type="NCBI Taxonomy" id="2340725"/>
    <lineage>
        <taxon>Bacteria</taxon>
        <taxon>Bacillati</taxon>
        <taxon>Actinomycetota</taxon>
        <taxon>Actinomycetes</taxon>
        <taxon>Kitasatosporales</taxon>
        <taxon>Streptomycetaceae</taxon>
        <taxon>Streptomyces</taxon>
    </lineage>
</organism>
<dbReference type="EMBL" id="JAAGMR010000052">
    <property type="protein sequence ID" value="NEB90975.1"/>
    <property type="molecule type" value="Genomic_DNA"/>
</dbReference>
<name>A0A7K3QM58_9ACTN</name>
<evidence type="ECO:0000259" key="1">
    <source>
        <dbReference type="Pfam" id="PF13340"/>
    </source>
</evidence>
<protein>
    <submittedName>
        <fullName evidence="2">Transposase</fullName>
    </submittedName>
</protein>
<evidence type="ECO:0000313" key="2">
    <source>
        <dbReference type="EMBL" id="NEB90975.1"/>
    </source>
</evidence>
<feature type="domain" description="Insertion element IS402-like" evidence="1">
    <location>
        <begin position="12"/>
        <end position="61"/>
    </location>
</feature>
<accession>A0A7K3QM58</accession>
<sequence>MDQLVVGAGVPLSDVQWARIESLLPNRTPRWGGRWCDHREVINAIAFTFQTGTQWVRLPER</sequence>
<comment type="caution">
    <text evidence="2">The sequence shown here is derived from an EMBL/GenBank/DDBJ whole genome shotgun (WGS) entry which is preliminary data.</text>
</comment>
<dbReference type="Pfam" id="PF13340">
    <property type="entry name" value="DUF4096"/>
    <property type="match status" value="1"/>
</dbReference>
<gene>
    <name evidence="2" type="ORF">G3I21_04390</name>
</gene>
<dbReference type="AlphaFoldDB" id="A0A7K3QM58"/>